<sequence>MATGQRLPVDVDSGGKKAKGYCTPRQLKQPQVMCVAPNRVLPIVFIPGIMGSHLRMNKARQEKLKKSDNIAWRPDDTGACLELKDATPAQRQAQLDPEATEVDDYDPKLNPTGNPGETADARNKQITNFATLYLGRADSLLLIDDPVTTPNRRTKVQKALERGWGEVYYSSYGVLLRLCEKNFNDPFGDDGNPAGWWRRTILDVPPAKWGAYAQPPLQPLTAEEFKQIMRGCWYPVHAMGYNWLRSNRESGKYIADRVRALIQSYRAKGFKCEKVILVTHSMGGLVARAAVHPEMGGLNEVLGIVHGVMPAIGAGAGYKRIRCGFEGDTDSILRKVLGQKGPDVTCVLANAQGGLELLPSQTYGNGWLQVQHHGTTLFQLPAKGDPYEEIYKVQGKWYQLLNELWINPGGLDGYGMRNTLRLLDKAKTFHQTLAGFYHPVSYAHYGVDTTRRAWKKVVWDLDTHVNSSEIAGLALSDDNAEGQLRLTSPVKKGALAAGVPVLAVQSQAGLPIGATLLPAADPGDQTVPLSSAEDQLHSGKFRGIFRQIGYEHQASYKDENALYSTVYSIVRIAQTMKWS</sequence>
<organism evidence="3 4">
    <name type="scientific">Pseudoduganella ginsengisoli</name>
    <dbReference type="NCBI Taxonomy" id="1462440"/>
    <lineage>
        <taxon>Bacteria</taxon>
        <taxon>Pseudomonadati</taxon>
        <taxon>Pseudomonadota</taxon>
        <taxon>Betaproteobacteria</taxon>
        <taxon>Burkholderiales</taxon>
        <taxon>Oxalobacteraceae</taxon>
        <taxon>Telluria group</taxon>
        <taxon>Pseudoduganella</taxon>
    </lineage>
</organism>
<dbReference type="RefSeq" id="WP_155438399.1">
    <property type="nucleotide sequence ID" value="NZ_WNLA01000003.1"/>
</dbReference>
<comment type="caution">
    <text evidence="3">The sequence shown here is derived from an EMBL/GenBank/DDBJ whole genome shotgun (WGS) entry which is preliminary data.</text>
</comment>
<dbReference type="Pfam" id="PF07819">
    <property type="entry name" value="PGAP1"/>
    <property type="match status" value="1"/>
</dbReference>
<evidence type="ECO:0000259" key="2">
    <source>
        <dbReference type="Pfam" id="PF07819"/>
    </source>
</evidence>
<evidence type="ECO:0000313" key="4">
    <source>
        <dbReference type="Proteomes" id="UP000484015"/>
    </source>
</evidence>
<protein>
    <recommendedName>
        <fullName evidence="2">GPI inositol-deacylase PGAP1-like alpha/beta domain-containing protein</fullName>
    </recommendedName>
</protein>
<feature type="region of interest" description="Disordered" evidence="1">
    <location>
        <begin position="86"/>
        <end position="120"/>
    </location>
</feature>
<evidence type="ECO:0000313" key="3">
    <source>
        <dbReference type="EMBL" id="MTW02020.1"/>
    </source>
</evidence>
<dbReference type="Proteomes" id="UP000484015">
    <property type="component" value="Unassembled WGS sequence"/>
</dbReference>
<proteinExistence type="predicted"/>
<dbReference type="SUPFAM" id="SSF53474">
    <property type="entry name" value="alpha/beta-Hydrolases"/>
    <property type="match status" value="1"/>
</dbReference>
<dbReference type="AlphaFoldDB" id="A0A6L6PX44"/>
<dbReference type="GO" id="GO:0016788">
    <property type="term" value="F:hydrolase activity, acting on ester bonds"/>
    <property type="evidence" value="ECO:0007669"/>
    <property type="project" value="InterPro"/>
</dbReference>
<feature type="domain" description="GPI inositol-deacylase PGAP1-like alpha/beta" evidence="2">
    <location>
        <begin position="251"/>
        <end position="292"/>
    </location>
</feature>
<dbReference type="InterPro" id="IPR012908">
    <property type="entry name" value="PGAP1-ab_dom-like"/>
</dbReference>
<keyword evidence="4" id="KW-1185">Reference proteome</keyword>
<dbReference type="OrthoDB" id="9814331at2"/>
<accession>A0A6L6PX44</accession>
<reference evidence="3 4" key="1">
    <citation type="submission" date="2019-11" db="EMBL/GenBank/DDBJ databases">
        <title>Type strains purchased from KCTC, JCM and DSMZ.</title>
        <authorList>
            <person name="Lu H."/>
        </authorList>
    </citation>
    <scope>NUCLEOTIDE SEQUENCE [LARGE SCALE GENOMIC DNA]</scope>
    <source>
        <strain evidence="3 4">KCTC 42409</strain>
    </source>
</reference>
<evidence type="ECO:0000256" key="1">
    <source>
        <dbReference type="SAM" id="MobiDB-lite"/>
    </source>
</evidence>
<name>A0A6L6PX44_9BURK</name>
<gene>
    <name evidence="3" type="ORF">GM668_07940</name>
</gene>
<dbReference type="Gene3D" id="3.40.50.1820">
    <property type="entry name" value="alpha/beta hydrolase"/>
    <property type="match status" value="1"/>
</dbReference>
<dbReference type="InterPro" id="IPR029058">
    <property type="entry name" value="AB_hydrolase_fold"/>
</dbReference>
<dbReference type="EMBL" id="WNLA01000003">
    <property type="protein sequence ID" value="MTW02020.1"/>
    <property type="molecule type" value="Genomic_DNA"/>
</dbReference>